<dbReference type="Gene3D" id="3.40.50.150">
    <property type="entry name" value="Vaccinia Virus protein VP39"/>
    <property type="match status" value="1"/>
</dbReference>
<dbReference type="EMBL" id="CP111014">
    <property type="protein sequence ID" value="WAQ98056.1"/>
    <property type="molecule type" value="Genomic_DNA"/>
</dbReference>
<gene>
    <name evidence="1" type="ORF">MAR_022429</name>
</gene>
<accession>A0ABY7DK23</accession>
<dbReference type="Proteomes" id="UP001164746">
    <property type="component" value="Chromosome 3"/>
</dbReference>
<dbReference type="InterPro" id="IPR029063">
    <property type="entry name" value="SAM-dependent_MTases_sf"/>
</dbReference>
<organism evidence="1 2">
    <name type="scientific">Mya arenaria</name>
    <name type="common">Soft-shell clam</name>
    <dbReference type="NCBI Taxonomy" id="6604"/>
    <lineage>
        <taxon>Eukaryota</taxon>
        <taxon>Metazoa</taxon>
        <taxon>Spiralia</taxon>
        <taxon>Lophotrochozoa</taxon>
        <taxon>Mollusca</taxon>
        <taxon>Bivalvia</taxon>
        <taxon>Autobranchia</taxon>
        <taxon>Heteroconchia</taxon>
        <taxon>Euheterodonta</taxon>
        <taxon>Imparidentia</taxon>
        <taxon>Neoheterodontei</taxon>
        <taxon>Myida</taxon>
        <taxon>Myoidea</taxon>
        <taxon>Myidae</taxon>
        <taxon>Mya</taxon>
    </lineage>
</organism>
<evidence type="ECO:0008006" key="3">
    <source>
        <dbReference type="Google" id="ProtNLM"/>
    </source>
</evidence>
<keyword evidence="2" id="KW-1185">Reference proteome</keyword>
<name>A0ABY7DK23_MYAAR</name>
<proteinExistence type="predicted"/>
<sequence length="169" mass="19211">MKCTEGKFVGSFGDGPGRYKQLLIESGKVKGYDAYDGAPYCDVTSQGRVQFLDLTLPQYGLPVYDWAMSLEVAEHIPEKFESVFINNVVRHAREGVVLSWARPGQGGYSHINNKPFEYVKNLMNDLGFSHDEQASQKLQTAASFDWFKHNTNVFRRKQSFKDEIDGFRA</sequence>
<protein>
    <recommendedName>
        <fullName evidence="3">Methyltransferase type 11 domain-containing protein</fullName>
    </recommendedName>
</protein>
<reference evidence="1" key="1">
    <citation type="submission" date="2022-11" db="EMBL/GenBank/DDBJ databases">
        <title>Centuries of genome instability and evolution in soft-shell clam transmissible cancer (bioRxiv).</title>
        <authorList>
            <person name="Hart S.F.M."/>
            <person name="Yonemitsu M.A."/>
            <person name="Giersch R.M."/>
            <person name="Beal B.F."/>
            <person name="Arriagada G."/>
            <person name="Davis B.W."/>
            <person name="Ostrander E.A."/>
            <person name="Goff S.P."/>
            <person name="Metzger M.J."/>
        </authorList>
    </citation>
    <scope>NUCLEOTIDE SEQUENCE</scope>
    <source>
        <strain evidence="1">MELC-2E11</strain>
        <tissue evidence="1">Siphon/mantle</tissue>
    </source>
</reference>
<evidence type="ECO:0000313" key="1">
    <source>
        <dbReference type="EMBL" id="WAQ98056.1"/>
    </source>
</evidence>
<evidence type="ECO:0000313" key="2">
    <source>
        <dbReference type="Proteomes" id="UP001164746"/>
    </source>
</evidence>